<proteinExistence type="predicted"/>
<dbReference type="PANTHER" id="PTHR40465">
    <property type="entry name" value="CHROMOSOME 1, WHOLE GENOME SHOTGUN SEQUENCE"/>
    <property type="match status" value="1"/>
</dbReference>
<feature type="transmembrane region" description="Helical" evidence="1">
    <location>
        <begin position="62"/>
        <end position="82"/>
    </location>
</feature>
<evidence type="ECO:0000256" key="1">
    <source>
        <dbReference type="SAM" id="Phobius"/>
    </source>
</evidence>
<feature type="transmembrane region" description="Helical" evidence="1">
    <location>
        <begin position="23"/>
        <end position="50"/>
    </location>
</feature>
<dbReference type="EMBL" id="KZ084129">
    <property type="protein sequence ID" value="OSC99257.1"/>
    <property type="molecule type" value="Genomic_DNA"/>
</dbReference>
<organism evidence="3 4">
    <name type="scientific">Trametes coccinea (strain BRFM310)</name>
    <name type="common">Pycnoporus coccineus</name>
    <dbReference type="NCBI Taxonomy" id="1353009"/>
    <lineage>
        <taxon>Eukaryota</taxon>
        <taxon>Fungi</taxon>
        <taxon>Dikarya</taxon>
        <taxon>Basidiomycota</taxon>
        <taxon>Agaricomycotina</taxon>
        <taxon>Agaricomycetes</taxon>
        <taxon>Polyporales</taxon>
        <taxon>Polyporaceae</taxon>
        <taxon>Trametes</taxon>
    </lineage>
</organism>
<keyword evidence="4" id="KW-1185">Reference proteome</keyword>
<evidence type="ECO:0000313" key="4">
    <source>
        <dbReference type="Proteomes" id="UP000193067"/>
    </source>
</evidence>
<dbReference type="PANTHER" id="PTHR40465:SF1">
    <property type="entry name" value="DUF6534 DOMAIN-CONTAINING PROTEIN"/>
    <property type="match status" value="1"/>
</dbReference>
<dbReference type="OrthoDB" id="2755157at2759"/>
<feature type="transmembrane region" description="Helical" evidence="1">
    <location>
        <begin position="162"/>
        <end position="187"/>
    </location>
</feature>
<name>A0A1Y2IDU3_TRAC3</name>
<feature type="transmembrane region" description="Helical" evidence="1">
    <location>
        <begin position="208"/>
        <end position="230"/>
    </location>
</feature>
<protein>
    <recommendedName>
        <fullName evidence="2">DUF6534 domain-containing protein</fullName>
    </recommendedName>
</protein>
<reference evidence="3 4" key="1">
    <citation type="journal article" date="2015" name="Biotechnol. Biofuels">
        <title>Enhanced degradation of softwood versus hardwood by the white-rot fungus Pycnoporus coccineus.</title>
        <authorList>
            <person name="Couturier M."/>
            <person name="Navarro D."/>
            <person name="Chevret D."/>
            <person name="Henrissat B."/>
            <person name="Piumi F."/>
            <person name="Ruiz-Duenas F.J."/>
            <person name="Martinez A.T."/>
            <person name="Grigoriev I.V."/>
            <person name="Riley R."/>
            <person name="Lipzen A."/>
            <person name="Berrin J.G."/>
            <person name="Master E.R."/>
            <person name="Rosso M.N."/>
        </authorList>
    </citation>
    <scope>NUCLEOTIDE SEQUENCE [LARGE SCALE GENOMIC DNA]</scope>
    <source>
        <strain evidence="3 4">BRFM310</strain>
    </source>
</reference>
<dbReference type="STRING" id="1353009.A0A1Y2IDU3"/>
<feature type="domain" description="DUF6534" evidence="2">
    <location>
        <begin position="214"/>
        <end position="262"/>
    </location>
</feature>
<accession>A0A1Y2IDU3</accession>
<keyword evidence="1" id="KW-1133">Transmembrane helix</keyword>
<dbReference type="Proteomes" id="UP000193067">
    <property type="component" value="Unassembled WGS sequence"/>
</dbReference>
<evidence type="ECO:0000259" key="2">
    <source>
        <dbReference type="Pfam" id="PF20152"/>
    </source>
</evidence>
<dbReference type="Pfam" id="PF20152">
    <property type="entry name" value="DUF6534"/>
    <property type="match status" value="1"/>
</dbReference>
<dbReference type="InterPro" id="IPR045339">
    <property type="entry name" value="DUF6534"/>
</dbReference>
<dbReference type="AlphaFoldDB" id="A0A1Y2IDU3"/>
<sequence>MSLRDAETGLDGLPASVVSTSKFFLRCLIVGCTLSAILYGITLQQAFLYYRRYARDNLPLKLFVAVLVILDTVATIFMIHGLDTYVVVDYLQPEKMTGLVWSLTVRPESPLYDISSTRTDGVLKAENCLCIITSVMVQWYVHPSRCCVPSVTYSSTSYSASAFGFIFTGLLFALAFVELVSGIWLTVNMGLNPGFSAFSTQRPRILTLVYSGCSSVCDVFITAGLCYFLHTGKSGVKSSNSLIDKLMIYAVQRGIITLICQAYDFLTASRVILE</sequence>
<keyword evidence="1" id="KW-0472">Membrane</keyword>
<evidence type="ECO:0000313" key="3">
    <source>
        <dbReference type="EMBL" id="OSC99257.1"/>
    </source>
</evidence>
<gene>
    <name evidence="3" type="ORF">PYCCODRAFT_1470339</name>
</gene>
<keyword evidence="1" id="KW-0812">Transmembrane</keyword>